<evidence type="ECO:0000313" key="2">
    <source>
        <dbReference type="EMBL" id="QLD10384.1"/>
    </source>
</evidence>
<accession>A0A7D5EUZ8</accession>
<proteinExistence type="predicted"/>
<gene>
    <name evidence="2" type="ORF">HW566_00410</name>
</gene>
<evidence type="ECO:0000259" key="1">
    <source>
        <dbReference type="Pfam" id="PF13761"/>
    </source>
</evidence>
<dbReference type="Pfam" id="PF13761">
    <property type="entry name" value="DUF4166"/>
    <property type="match status" value="1"/>
</dbReference>
<dbReference type="InterPro" id="IPR025311">
    <property type="entry name" value="DUF4166"/>
</dbReference>
<protein>
    <submittedName>
        <fullName evidence="2">DUF4166 domain-containing protein</fullName>
    </submittedName>
</protein>
<dbReference type="EMBL" id="CP058316">
    <property type="protein sequence ID" value="QLD10384.1"/>
    <property type="molecule type" value="Genomic_DNA"/>
</dbReference>
<dbReference type="Proteomes" id="UP000509638">
    <property type="component" value="Chromosome"/>
</dbReference>
<dbReference type="RefSeq" id="WP_178009436.1">
    <property type="nucleotide sequence ID" value="NZ_CP058316.1"/>
</dbReference>
<dbReference type="AlphaFoldDB" id="A0A7D5EUZ8"/>
<name>A0A7D5EUZ8_9MICO</name>
<sequence>MFSIADDSDGSAGTTGESVYQRALGVDFARLPAPLQEYFGPIPAGAVGVGKGRYTSAGYRGPRWLRPALRLSAARDVLFPEVSEDVPFTVENRMPRADVLCAERTFALPGVTRRMVDAMTTSGPGMVVDRLGRRGGLEVRLRLSVGPEGLRLTSSALAARVAGTRIPLPPFARVIVDERTGPDAANGQGSQHVDVRVRVVLLGEVFRYTGSFVYRILAPAQQPPVARRKPSLD</sequence>
<organism evidence="2 3">
    <name type="scientific">Microbacterium oleivorans</name>
    <dbReference type="NCBI Taxonomy" id="273677"/>
    <lineage>
        <taxon>Bacteria</taxon>
        <taxon>Bacillati</taxon>
        <taxon>Actinomycetota</taxon>
        <taxon>Actinomycetes</taxon>
        <taxon>Micrococcales</taxon>
        <taxon>Microbacteriaceae</taxon>
        <taxon>Microbacterium</taxon>
    </lineage>
</organism>
<reference evidence="2 3" key="1">
    <citation type="submission" date="2020-06" db="EMBL/GenBank/DDBJ databases">
        <authorList>
            <person name="Jo H."/>
        </authorList>
    </citation>
    <scope>NUCLEOTIDE SEQUENCE [LARGE SCALE GENOMIC DNA]</scope>
    <source>
        <strain evidence="2 3">I46</strain>
    </source>
</reference>
<evidence type="ECO:0000313" key="3">
    <source>
        <dbReference type="Proteomes" id="UP000509638"/>
    </source>
</evidence>
<feature type="domain" description="DUF4166" evidence="1">
    <location>
        <begin position="31"/>
        <end position="212"/>
    </location>
</feature>